<keyword evidence="12" id="KW-0752">Steroid biosynthesis</keyword>
<protein>
    <recommendedName>
        <fullName evidence="17">Phosphomevalonate kinase</fullName>
        <ecNumber evidence="3">2.7.4.2</ecNumber>
    </recommendedName>
</protein>
<evidence type="ECO:0000256" key="12">
    <source>
        <dbReference type="ARBA" id="ARBA00022955"/>
    </source>
</evidence>
<keyword evidence="13" id="KW-0756">Sterol biosynthesis</keyword>
<dbReference type="SUPFAM" id="SSF52540">
    <property type="entry name" value="P-loop containing nucleoside triphosphate hydrolases"/>
    <property type="match status" value="1"/>
</dbReference>
<organism evidence="19 20">
    <name type="scientific">Eumeta variegata</name>
    <name type="common">Bagworm moth</name>
    <name type="synonym">Eumeta japonica</name>
    <dbReference type="NCBI Taxonomy" id="151549"/>
    <lineage>
        <taxon>Eukaryota</taxon>
        <taxon>Metazoa</taxon>
        <taxon>Ecdysozoa</taxon>
        <taxon>Arthropoda</taxon>
        <taxon>Hexapoda</taxon>
        <taxon>Insecta</taxon>
        <taxon>Pterygota</taxon>
        <taxon>Neoptera</taxon>
        <taxon>Endopterygota</taxon>
        <taxon>Lepidoptera</taxon>
        <taxon>Glossata</taxon>
        <taxon>Ditrysia</taxon>
        <taxon>Tineoidea</taxon>
        <taxon>Psychidae</taxon>
        <taxon>Oiketicinae</taxon>
        <taxon>Eumeta</taxon>
    </lineage>
</organism>
<feature type="binding site" evidence="18">
    <location>
        <position position="175"/>
    </location>
    <ligand>
        <name>ATP</name>
        <dbReference type="ChEBI" id="CHEBI:30616"/>
    </ligand>
</feature>
<dbReference type="PANTHER" id="PTHR13101:SF1">
    <property type="entry name" value="PHOSPHOMEVALONATE KINASE"/>
    <property type="match status" value="1"/>
</dbReference>
<dbReference type="InterPro" id="IPR027417">
    <property type="entry name" value="P-loop_NTPase"/>
</dbReference>
<dbReference type="UniPathway" id="UPA00057">
    <property type="reaction ID" value="UER00099"/>
</dbReference>
<evidence type="ECO:0000256" key="5">
    <source>
        <dbReference type="ARBA" id="ARBA00022516"/>
    </source>
</evidence>
<dbReference type="OrthoDB" id="2401875at2759"/>
<dbReference type="STRING" id="151549.A0A4C1T2P1"/>
<dbReference type="InterPro" id="IPR005919">
    <property type="entry name" value="Pmev_kin_anim"/>
</dbReference>
<feature type="binding site" evidence="18">
    <location>
        <position position="165"/>
    </location>
    <ligand>
        <name>substrate</name>
    </ligand>
</feature>
<proteinExistence type="predicted"/>
<dbReference type="Proteomes" id="UP000299102">
    <property type="component" value="Unassembled WGS sequence"/>
</dbReference>
<evidence type="ECO:0000256" key="1">
    <source>
        <dbReference type="ARBA" id="ARBA00004514"/>
    </source>
</evidence>
<accession>A0A4C1T2P1</accession>
<keyword evidence="4" id="KW-0963">Cytoplasm</keyword>
<evidence type="ECO:0000256" key="18">
    <source>
        <dbReference type="PIRSR" id="PIRSR036639-1"/>
    </source>
</evidence>
<comment type="caution">
    <text evidence="19">The sequence shown here is derived from an EMBL/GenBank/DDBJ whole genome shotgun (WGS) entry which is preliminary data.</text>
</comment>
<sequence length="185" mass="21801">MGPTIILLFSGKRKSGKDYLTDKLKGLLSDKCQILKISEPIKSHWAKMKNLNLDDLLSDKEYKEQYRLEMINWSDEMREKDYGCFCRTACQNAPIKPIWIVSDIRRKTDIQWFKENYGDRIKAIRIIADDETRRKRGFEYKEGIDNVTSECDLDDYTTWDLVVDNGRNGKPLEEQLNQILELIKL</sequence>
<evidence type="ECO:0000256" key="4">
    <source>
        <dbReference type="ARBA" id="ARBA00022490"/>
    </source>
</evidence>
<keyword evidence="14" id="KW-0443">Lipid metabolism</keyword>
<dbReference type="GO" id="GO:0006695">
    <property type="term" value="P:cholesterol biosynthetic process"/>
    <property type="evidence" value="ECO:0007669"/>
    <property type="project" value="UniProtKB-KW"/>
</dbReference>
<evidence type="ECO:0000256" key="13">
    <source>
        <dbReference type="ARBA" id="ARBA00023011"/>
    </source>
</evidence>
<dbReference type="GO" id="GO:0005829">
    <property type="term" value="C:cytosol"/>
    <property type="evidence" value="ECO:0007669"/>
    <property type="project" value="UniProtKB-SubCell"/>
</dbReference>
<keyword evidence="7" id="KW-0808">Transferase</keyword>
<evidence type="ECO:0000256" key="14">
    <source>
        <dbReference type="ARBA" id="ARBA00023098"/>
    </source>
</evidence>
<evidence type="ECO:0000256" key="7">
    <source>
        <dbReference type="ARBA" id="ARBA00022679"/>
    </source>
</evidence>
<name>A0A4C1T2P1_EUMVA</name>
<keyword evidence="9 19" id="KW-0418">Kinase</keyword>
<evidence type="ECO:0000256" key="6">
    <source>
        <dbReference type="ARBA" id="ARBA00022548"/>
    </source>
</evidence>
<keyword evidence="10" id="KW-0152">Cholesterol biosynthesis</keyword>
<dbReference type="EC" id="2.7.4.2" evidence="3"/>
<dbReference type="EMBL" id="BGZK01000027">
    <property type="protein sequence ID" value="GBP07718.1"/>
    <property type="molecule type" value="Genomic_DNA"/>
</dbReference>
<reference evidence="19 20" key="1">
    <citation type="journal article" date="2019" name="Commun. Biol.">
        <title>The bagworm genome reveals a unique fibroin gene that provides high tensile strength.</title>
        <authorList>
            <person name="Kono N."/>
            <person name="Nakamura H."/>
            <person name="Ohtoshi R."/>
            <person name="Tomita M."/>
            <person name="Numata K."/>
            <person name="Arakawa K."/>
        </authorList>
    </citation>
    <scope>NUCLEOTIDE SEQUENCE [LARGE SCALE GENOMIC DNA]</scope>
</reference>
<evidence type="ECO:0000256" key="11">
    <source>
        <dbReference type="ARBA" id="ARBA00022840"/>
    </source>
</evidence>
<dbReference type="Pfam" id="PF04275">
    <property type="entry name" value="P-mevalo_kinase"/>
    <property type="match status" value="1"/>
</dbReference>
<dbReference type="NCBIfam" id="TIGR01223">
    <property type="entry name" value="Pmev_kin_anim"/>
    <property type="match status" value="1"/>
</dbReference>
<evidence type="ECO:0000256" key="2">
    <source>
        <dbReference type="ARBA" id="ARBA00005017"/>
    </source>
</evidence>
<comment type="pathway">
    <text evidence="2">Isoprenoid biosynthesis; isopentenyl diphosphate biosynthesis via mevalonate pathway; isopentenyl diphosphate from (R)-mevalonate: step 2/3.</text>
</comment>
<keyword evidence="6" id="KW-0153">Cholesterol metabolism</keyword>
<evidence type="ECO:0000256" key="3">
    <source>
        <dbReference type="ARBA" id="ARBA00012958"/>
    </source>
</evidence>
<keyword evidence="16" id="KW-0753">Steroid metabolism</keyword>
<dbReference type="GO" id="GO:0004631">
    <property type="term" value="F:phosphomevalonate kinase activity"/>
    <property type="evidence" value="ECO:0007669"/>
    <property type="project" value="UniProtKB-EC"/>
</dbReference>
<dbReference type="PIRSF" id="PIRSF036639">
    <property type="entry name" value="PMK_anim"/>
    <property type="match status" value="1"/>
</dbReference>
<evidence type="ECO:0000313" key="19">
    <source>
        <dbReference type="EMBL" id="GBP07718.1"/>
    </source>
</evidence>
<evidence type="ECO:0000256" key="17">
    <source>
        <dbReference type="ARBA" id="ARBA00034549"/>
    </source>
</evidence>
<evidence type="ECO:0000256" key="8">
    <source>
        <dbReference type="ARBA" id="ARBA00022741"/>
    </source>
</evidence>
<gene>
    <name evidence="19" type="primary">PMVK</name>
    <name evidence="19" type="ORF">EVAR_2823_1</name>
</gene>
<evidence type="ECO:0000256" key="15">
    <source>
        <dbReference type="ARBA" id="ARBA00023166"/>
    </source>
</evidence>
<evidence type="ECO:0000256" key="9">
    <source>
        <dbReference type="ARBA" id="ARBA00022777"/>
    </source>
</evidence>
<keyword evidence="11 18" id="KW-0067">ATP-binding</keyword>
<feature type="binding site" evidence="18">
    <location>
        <begin position="12"/>
        <end position="18"/>
    </location>
    <ligand>
        <name>ATP</name>
        <dbReference type="ChEBI" id="CHEBI:30616"/>
    </ligand>
</feature>
<comment type="subcellular location">
    <subcellularLocation>
        <location evidence="1">Cytoplasm</location>
        <location evidence="1">Cytosol</location>
    </subcellularLocation>
</comment>
<keyword evidence="20" id="KW-1185">Reference proteome</keyword>
<dbReference type="AlphaFoldDB" id="A0A4C1T2P1"/>
<keyword evidence="5" id="KW-0444">Lipid biosynthesis</keyword>
<dbReference type="FunFam" id="3.40.50.300:FF:001026">
    <property type="entry name" value="Phosphomevalonate kinase"/>
    <property type="match status" value="1"/>
</dbReference>
<evidence type="ECO:0000256" key="16">
    <source>
        <dbReference type="ARBA" id="ARBA00023221"/>
    </source>
</evidence>
<evidence type="ECO:0000256" key="10">
    <source>
        <dbReference type="ARBA" id="ARBA00022778"/>
    </source>
</evidence>
<dbReference type="GO" id="GO:0019287">
    <property type="term" value="P:isopentenyl diphosphate biosynthetic process, mevalonate pathway"/>
    <property type="evidence" value="ECO:0007669"/>
    <property type="project" value="UniProtKB-UniPathway"/>
</dbReference>
<dbReference type="GO" id="GO:0005524">
    <property type="term" value="F:ATP binding"/>
    <property type="evidence" value="ECO:0007669"/>
    <property type="project" value="UniProtKB-KW"/>
</dbReference>
<feature type="binding site" evidence="18">
    <location>
        <position position="136"/>
    </location>
    <ligand>
        <name>ATP</name>
        <dbReference type="ChEBI" id="CHEBI:30616"/>
    </ligand>
</feature>
<dbReference type="PANTHER" id="PTHR13101">
    <property type="entry name" value="PHOSPHOMEVALONATE KINASE"/>
    <property type="match status" value="1"/>
</dbReference>
<dbReference type="Gene3D" id="3.40.50.300">
    <property type="entry name" value="P-loop containing nucleotide triphosphate hydrolases"/>
    <property type="match status" value="1"/>
</dbReference>
<evidence type="ECO:0000313" key="20">
    <source>
        <dbReference type="Proteomes" id="UP000299102"/>
    </source>
</evidence>
<keyword evidence="8 18" id="KW-0547">Nucleotide-binding</keyword>
<keyword evidence="15" id="KW-1207">Sterol metabolism</keyword>